<name>A0A090MS97_AFIFE</name>
<evidence type="ECO:0000313" key="3">
    <source>
        <dbReference type="Proteomes" id="UP000035762"/>
    </source>
</evidence>
<organism evidence="2 3">
    <name type="scientific">Afipia felis</name>
    <name type="common">Cat scratch disease bacillus</name>
    <dbReference type="NCBI Taxonomy" id="1035"/>
    <lineage>
        <taxon>Bacteria</taxon>
        <taxon>Pseudomonadati</taxon>
        <taxon>Pseudomonadota</taxon>
        <taxon>Alphaproteobacteria</taxon>
        <taxon>Hyphomicrobiales</taxon>
        <taxon>Nitrobacteraceae</taxon>
        <taxon>Afipia</taxon>
    </lineage>
</organism>
<feature type="compositionally biased region" description="Basic and acidic residues" evidence="1">
    <location>
        <begin position="75"/>
        <end position="95"/>
    </location>
</feature>
<feature type="region of interest" description="Disordered" evidence="1">
    <location>
        <begin position="1"/>
        <end position="21"/>
    </location>
</feature>
<accession>A0A090MS97</accession>
<feature type="region of interest" description="Disordered" evidence="1">
    <location>
        <begin position="44"/>
        <end position="135"/>
    </location>
</feature>
<comment type="caution">
    <text evidence="2">The sequence shown here is derived from an EMBL/GenBank/DDBJ whole genome shotgun (WGS) entry which is preliminary data.</text>
</comment>
<reference evidence="2 3" key="1">
    <citation type="journal article" date="2014" name="Genome Announc.">
        <title>Genome Sequence of Afipia felis Strain 76713, Isolated in Hospital Water Using an Amoeba Co-Culture Procedure.</title>
        <authorList>
            <person name="Benamar S."/>
            <person name="La Scola B."/>
            <person name="Croce O."/>
        </authorList>
    </citation>
    <scope>NUCLEOTIDE SEQUENCE [LARGE SCALE GENOMIC DNA]</scope>
    <source>
        <strain evidence="2 3">76713</strain>
    </source>
</reference>
<sequence length="135" mass="14589">MRIAKIDASPTANEEIVGDDGEKLERFAVHIVLDYDLHADFHVQAARDDEERQQDGNDGRSEKLRGGGLIASGQHQDDDRDRDDQQRHRNGRDALAEEIGGAGMGGAEAAHTCERGAHGNGFAGVACAHRPAPIR</sequence>
<gene>
    <name evidence="2" type="ORF">BN961_03643</name>
</gene>
<keyword evidence="3" id="KW-1185">Reference proteome</keyword>
<evidence type="ECO:0000313" key="2">
    <source>
        <dbReference type="EMBL" id="CEG10206.1"/>
    </source>
</evidence>
<protein>
    <submittedName>
        <fullName evidence="2">Uncharacterized protein</fullName>
    </submittedName>
</protein>
<dbReference type="Proteomes" id="UP000035762">
    <property type="component" value="Unassembled WGS sequence"/>
</dbReference>
<dbReference type="AlphaFoldDB" id="A0A090MS97"/>
<feature type="compositionally biased region" description="Basic and acidic residues" evidence="1">
    <location>
        <begin position="44"/>
        <end position="65"/>
    </location>
</feature>
<dbReference type="EMBL" id="CCAZ020000002">
    <property type="protein sequence ID" value="CEG10206.1"/>
    <property type="molecule type" value="Genomic_DNA"/>
</dbReference>
<dbReference type="STRING" id="1035.BN961_03643"/>
<proteinExistence type="predicted"/>
<evidence type="ECO:0000256" key="1">
    <source>
        <dbReference type="SAM" id="MobiDB-lite"/>
    </source>
</evidence>